<feature type="compositionally biased region" description="Low complexity" evidence="1">
    <location>
        <begin position="127"/>
        <end position="138"/>
    </location>
</feature>
<feature type="region of interest" description="Disordered" evidence="1">
    <location>
        <begin position="124"/>
        <end position="152"/>
    </location>
</feature>
<feature type="domain" description="SPK" evidence="2">
    <location>
        <begin position="8"/>
        <end position="116"/>
    </location>
</feature>
<dbReference type="EMBL" id="WUAV01000004">
    <property type="protein sequence ID" value="KAF1756345.1"/>
    <property type="molecule type" value="Genomic_DNA"/>
</dbReference>
<evidence type="ECO:0000256" key="1">
    <source>
        <dbReference type="SAM" id="MobiDB-lite"/>
    </source>
</evidence>
<gene>
    <name evidence="3" type="ORF">GCK72_012798</name>
</gene>
<organism evidence="3 4">
    <name type="scientific">Caenorhabditis remanei</name>
    <name type="common">Caenorhabditis vulgaris</name>
    <dbReference type="NCBI Taxonomy" id="31234"/>
    <lineage>
        <taxon>Eukaryota</taxon>
        <taxon>Metazoa</taxon>
        <taxon>Ecdysozoa</taxon>
        <taxon>Nematoda</taxon>
        <taxon>Chromadorea</taxon>
        <taxon>Rhabditida</taxon>
        <taxon>Rhabditina</taxon>
        <taxon>Rhabditomorpha</taxon>
        <taxon>Rhabditoidea</taxon>
        <taxon>Rhabditidae</taxon>
        <taxon>Peloderinae</taxon>
        <taxon>Caenorhabditis</taxon>
    </lineage>
</organism>
<evidence type="ECO:0000313" key="3">
    <source>
        <dbReference type="EMBL" id="KAF1756345.1"/>
    </source>
</evidence>
<proteinExistence type="predicted"/>
<dbReference type="GeneID" id="9812009"/>
<dbReference type="AlphaFoldDB" id="A0A6A5GP73"/>
<dbReference type="CTD" id="9812009"/>
<protein>
    <recommendedName>
        <fullName evidence="2">SPK domain-containing protein</fullName>
    </recommendedName>
</protein>
<dbReference type="Pfam" id="PF04435">
    <property type="entry name" value="SPK"/>
    <property type="match status" value="1"/>
</dbReference>
<dbReference type="RefSeq" id="XP_003094068.2">
    <property type="nucleotide sequence ID" value="XM_003094020.2"/>
</dbReference>
<accession>A0A6A5GP73</accession>
<sequence>MDADMDIADKEFIKFFSKTASKVNCSVYRRDLIRAFIAEGGIDTHRRYVHNTKMTRMILGSEYSMEQKAKMFFVARVPMTDTEFLRKLEQDFTVKTSQKMIIGLYSKTDGKSIFEAVDSKQKRIRIGPAPSTPTTSGPVKRAASEPLIPSPEQKKMAMELHDSKETPTPEVSMVRPNPNTPELEIQSVVPPTIIPACRNHVIVNFLQRLQMTITGFHRHELGGLCKKIKEAIQLVGSSEIVQLPFRIAEIMNMFMGKLKGQRCVGPLNGEFFIFEWDLVDILLGRMEDCTSLEHFVEALKNKQMKVRMNEELIVSYLEVGEVFSNFVGYIADKC</sequence>
<name>A0A6A5GP73_CAERE</name>
<evidence type="ECO:0000313" key="4">
    <source>
        <dbReference type="Proteomes" id="UP000483820"/>
    </source>
</evidence>
<reference evidence="3 4" key="1">
    <citation type="submission" date="2019-12" db="EMBL/GenBank/DDBJ databases">
        <title>Chromosome-level assembly of the Caenorhabditis remanei genome.</title>
        <authorList>
            <person name="Teterina A.A."/>
            <person name="Willis J.H."/>
            <person name="Phillips P.C."/>
        </authorList>
    </citation>
    <scope>NUCLEOTIDE SEQUENCE [LARGE SCALE GENOMIC DNA]</scope>
    <source>
        <strain evidence="3 4">PX506</strain>
        <tissue evidence="3">Whole organism</tissue>
    </source>
</reference>
<comment type="caution">
    <text evidence="3">The sequence shown here is derived from an EMBL/GenBank/DDBJ whole genome shotgun (WGS) entry which is preliminary data.</text>
</comment>
<dbReference type="InterPro" id="IPR006570">
    <property type="entry name" value="SPK_dom"/>
</dbReference>
<dbReference type="Proteomes" id="UP000483820">
    <property type="component" value="Chromosome IV"/>
</dbReference>
<dbReference type="SMART" id="SM00583">
    <property type="entry name" value="SPK"/>
    <property type="match status" value="1"/>
</dbReference>
<evidence type="ECO:0000259" key="2">
    <source>
        <dbReference type="SMART" id="SM00583"/>
    </source>
</evidence>
<dbReference type="KEGG" id="crq:GCK72_012798"/>